<dbReference type="AlphaFoldDB" id="A0A9N9XIZ9"/>
<evidence type="ECO:0000256" key="6">
    <source>
        <dbReference type="ARBA" id="ARBA00035191"/>
    </source>
</evidence>
<sequence>MSLRCYFSQLLRSRLSAHSNTYKNSVRHATYKASPFAEDIEPTVKYEVSKNPEEWKYVERALPLTIVPQPIRKESYPSGWKPQTEDVKKLPYLVQRTKNHMIPVYLQISQRGVRRHTFVRKIQGDINLLEQELKEFLQKESFQPIRSQVNELTGIIRINGDHVNAIKYFLEKKNL</sequence>
<proteinExistence type="inferred from homology"/>
<evidence type="ECO:0000256" key="2">
    <source>
        <dbReference type="ARBA" id="ARBA00005677"/>
    </source>
</evidence>
<evidence type="ECO:0000313" key="9">
    <source>
        <dbReference type="Proteomes" id="UP001153712"/>
    </source>
</evidence>
<protein>
    <recommendedName>
        <fullName evidence="6">Large ribosomal subunit protein mL49</fullName>
    </recommendedName>
    <alternativeName>
        <fullName evidence="7">39S ribosomal protein L49, mitochondrial</fullName>
    </alternativeName>
</protein>
<evidence type="ECO:0000256" key="4">
    <source>
        <dbReference type="ARBA" id="ARBA00023128"/>
    </source>
</evidence>
<evidence type="ECO:0000313" key="8">
    <source>
        <dbReference type="EMBL" id="CAG9854153.1"/>
    </source>
</evidence>
<evidence type="ECO:0000256" key="7">
    <source>
        <dbReference type="ARBA" id="ARBA00035545"/>
    </source>
</evidence>
<evidence type="ECO:0000256" key="1">
    <source>
        <dbReference type="ARBA" id="ARBA00004173"/>
    </source>
</evidence>
<dbReference type="PANTHER" id="PTHR13477">
    <property type="entry name" value="MITOCHONDRIAL 39S RIBOSOMAL PROTEIN L49"/>
    <property type="match status" value="1"/>
</dbReference>
<comment type="similarity">
    <text evidence="2">Belongs to the mitochondrion-specific ribosomal protein mL49 family.</text>
</comment>
<keyword evidence="3" id="KW-0689">Ribosomal protein</keyword>
<dbReference type="InterPro" id="IPR007740">
    <property type="entry name" value="Ribosomal_mL49"/>
</dbReference>
<gene>
    <name evidence="8" type="ORF">PHYEVI_LOCUS617</name>
</gene>
<dbReference type="Pfam" id="PF05046">
    <property type="entry name" value="Img2"/>
    <property type="match status" value="1"/>
</dbReference>
<dbReference type="GO" id="GO:0003735">
    <property type="term" value="F:structural constituent of ribosome"/>
    <property type="evidence" value="ECO:0007669"/>
    <property type="project" value="InterPro"/>
</dbReference>
<dbReference type="Proteomes" id="UP001153712">
    <property type="component" value="Chromosome 1"/>
</dbReference>
<reference evidence="8" key="1">
    <citation type="submission" date="2022-01" db="EMBL/GenBank/DDBJ databases">
        <authorList>
            <person name="King R."/>
        </authorList>
    </citation>
    <scope>NUCLEOTIDE SEQUENCE</scope>
</reference>
<dbReference type="FunFam" id="3.30.780.10:FF:000009">
    <property type="entry name" value="39S ribosomal protein L49, mitochondrial"/>
    <property type="match status" value="1"/>
</dbReference>
<name>A0A9N9XIZ9_PHYSR</name>
<evidence type="ECO:0000256" key="3">
    <source>
        <dbReference type="ARBA" id="ARBA00022980"/>
    </source>
</evidence>
<dbReference type="Gene3D" id="3.30.780.10">
    <property type="entry name" value="SUI1-like domain"/>
    <property type="match status" value="1"/>
</dbReference>
<dbReference type="PANTHER" id="PTHR13477:SF0">
    <property type="entry name" value="LARGE RIBOSOMAL SUBUNIT PROTEIN ML49"/>
    <property type="match status" value="1"/>
</dbReference>
<keyword evidence="9" id="KW-1185">Reference proteome</keyword>
<dbReference type="EMBL" id="OU900094">
    <property type="protein sequence ID" value="CAG9854153.1"/>
    <property type="molecule type" value="Genomic_DNA"/>
</dbReference>
<evidence type="ECO:0000256" key="5">
    <source>
        <dbReference type="ARBA" id="ARBA00023274"/>
    </source>
</evidence>
<dbReference type="GO" id="GO:0005762">
    <property type="term" value="C:mitochondrial large ribosomal subunit"/>
    <property type="evidence" value="ECO:0007669"/>
    <property type="project" value="TreeGrafter"/>
</dbReference>
<organism evidence="8 9">
    <name type="scientific">Phyllotreta striolata</name>
    <name type="common">Striped flea beetle</name>
    <name type="synonym">Crioceris striolata</name>
    <dbReference type="NCBI Taxonomy" id="444603"/>
    <lineage>
        <taxon>Eukaryota</taxon>
        <taxon>Metazoa</taxon>
        <taxon>Ecdysozoa</taxon>
        <taxon>Arthropoda</taxon>
        <taxon>Hexapoda</taxon>
        <taxon>Insecta</taxon>
        <taxon>Pterygota</taxon>
        <taxon>Neoptera</taxon>
        <taxon>Endopterygota</taxon>
        <taxon>Coleoptera</taxon>
        <taxon>Polyphaga</taxon>
        <taxon>Cucujiformia</taxon>
        <taxon>Chrysomeloidea</taxon>
        <taxon>Chrysomelidae</taxon>
        <taxon>Galerucinae</taxon>
        <taxon>Alticini</taxon>
        <taxon>Phyllotreta</taxon>
    </lineage>
</organism>
<keyword evidence="5" id="KW-0687">Ribonucleoprotein</keyword>
<dbReference type="OrthoDB" id="19439at2759"/>
<keyword evidence="4" id="KW-0496">Mitochondrion</keyword>
<accession>A0A9N9XIZ9</accession>
<dbReference type="GO" id="GO:0006412">
    <property type="term" value="P:translation"/>
    <property type="evidence" value="ECO:0007669"/>
    <property type="project" value="InterPro"/>
</dbReference>
<comment type="subcellular location">
    <subcellularLocation>
        <location evidence="1">Mitochondrion</location>
    </subcellularLocation>
</comment>